<evidence type="ECO:0000256" key="2">
    <source>
        <dbReference type="ARBA" id="ARBA00022676"/>
    </source>
</evidence>
<feature type="domain" description="Glycosyltransferase 2-like" evidence="4">
    <location>
        <begin position="14"/>
        <end position="151"/>
    </location>
</feature>
<dbReference type="Proteomes" id="UP001634747">
    <property type="component" value="Unassembled WGS sequence"/>
</dbReference>
<dbReference type="Gene3D" id="3.90.550.10">
    <property type="entry name" value="Spore Coat Polysaccharide Biosynthesis Protein SpsA, Chain A"/>
    <property type="match status" value="1"/>
</dbReference>
<keyword evidence="6" id="KW-1185">Reference proteome</keyword>
<evidence type="ECO:0000256" key="1">
    <source>
        <dbReference type="ARBA" id="ARBA00006739"/>
    </source>
</evidence>
<dbReference type="PANTHER" id="PTHR43179:SF12">
    <property type="entry name" value="GALACTOFURANOSYLTRANSFERASE GLFT2"/>
    <property type="match status" value="1"/>
</dbReference>
<evidence type="ECO:0000259" key="4">
    <source>
        <dbReference type="Pfam" id="PF00535"/>
    </source>
</evidence>
<proteinExistence type="inferred from homology"/>
<dbReference type="SUPFAM" id="SSF53448">
    <property type="entry name" value="Nucleotide-diphospho-sugar transferases"/>
    <property type="match status" value="1"/>
</dbReference>
<evidence type="ECO:0000313" key="5">
    <source>
        <dbReference type="EMBL" id="MFN2976588.1"/>
    </source>
</evidence>
<dbReference type="InterPro" id="IPR001173">
    <property type="entry name" value="Glyco_trans_2-like"/>
</dbReference>
<keyword evidence="2 5" id="KW-0328">Glycosyltransferase</keyword>
<protein>
    <submittedName>
        <fullName evidence="5">Glycosyltransferase family 2 protein</fullName>
        <ecNumber evidence="5">2.4.-.-</ecNumber>
    </submittedName>
</protein>
<dbReference type="Pfam" id="PF00535">
    <property type="entry name" value="Glycos_transf_2"/>
    <property type="match status" value="1"/>
</dbReference>
<dbReference type="EMBL" id="JBJYXY010000001">
    <property type="protein sequence ID" value="MFN2976588.1"/>
    <property type="molecule type" value="Genomic_DNA"/>
</dbReference>
<gene>
    <name evidence="5" type="ORF">ACK2TP_12510</name>
</gene>
<name>A0ABW9KM19_9BACT</name>
<dbReference type="RefSeq" id="WP_263411941.1">
    <property type="nucleotide sequence ID" value="NZ_BAABBH010000001.1"/>
</dbReference>
<keyword evidence="3 5" id="KW-0808">Transferase</keyword>
<sequence>MSTPGASESPRTAIILLNWNGWRDTLACLESLLGSDRQGFVAIVCDNGSSDDSWEQISRWGRQRLGDRFSAWSLGEQWKPDQQIVLIQTGANLGFAGGCNIGIRFALQQTPCEYLWLLNNDTEVAPNSLSEQVRRMERDRGLGLLGSTLIHDAPSRPVQCFGGYGFNFWTGRVRPFPFPLDASHPPSVPEVEQRLRYVSGASTFATRAFVEAVGLLNEQYFLYFEEIDWAVRGKGFRLSYCPESVVLHKEGRAIGSAASSAQRSEQSELWLTRNRVLFTRTYFPLRLPVAIAWMLVVALIRGLKHGPSHARLLLRGVWNGLKAPIRPLPTMNEWPAETLQAANRQALPVDGAQPAVRT</sequence>
<accession>A0ABW9KM19</accession>
<dbReference type="CDD" id="cd04186">
    <property type="entry name" value="GT_2_like_c"/>
    <property type="match status" value="1"/>
</dbReference>
<organism evidence="5 6">
    <name type="scientific">Terriglobus aquaticus</name>
    <dbReference type="NCBI Taxonomy" id="940139"/>
    <lineage>
        <taxon>Bacteria</taxon>
        <taxon>Pseudomonadati</taxon>
        <taxon>Acidobacteriota</taxon>
        <taxon>Terriglobia</taxon>
        <taxon>Terriglobales</taxon>
        <taxon>Acidobacteriaceae</taxon>
        <taxon>Terriglobus</taxon>
    </lineage>
</organism>
<dbReference type="InterPro" id="IPR029044">
    <property type="entry name" value="Nucleotide-diphossugar_trans"/>
</dbReference>
<dbReference type="EC" id="2.4.-.-" evidence="5"/>
<evidence type="ECO:0000313" key="6">
    <source>
        <dbReference type="Proteomes" id="UP001634747"/>
    </source>
</evidence>
<dbReference type="PANTHER" id="PTHR43179">
    <property type="entry name" value="RHAMNOSYLTRANSFERASE WBBL"/>
    <property type="match status" value="1"/>
</dbReference>
<evidence type="ECO:0000256" key="3">
    <source>
        <dbReference type="ARBA" id="ARBA00022679"/>
    </source>
</evidence>
<reference evidence="5 6" key="1">
    <citation type="submission" date="2024-12" db="EMBL/GenBank/DDBJ databases">
        <authorList>
            <person name="Lee Y."/>
        </authorList>
    </citation>
    <scope>NUCLEOTIDE SEQUENCE [LARGE SCALE GENOMIC DNA]</scope>
    <source>
        <strain evidence="5 6">03SUJ4</strain>
    </source>
</reference>
<comment type="caution">
    <text evidence="5">The sequence shown here is derived from an EMBL/GenBank/DDBJ whole genome shotgun (WGS) entry which is preliminary data.</text>
</comment>
<comment type="similarity">
    <text evidence="1">Belongs to the glycosyltransferase 2 family.</text>
</comment>
<dbReference type="GO" id="GO:0016757">
    <property type="term" value="F:glycosyltransferase activity"/>
    <property type="evidence" value="ECO:0007669"/>
    <property type="project" value="UniProtKB-KW"/>
</dbReference>